<keyword evidence="2" id="KW-0762">Sugar transport</keyword>
<keyword evidence="6" id="KW-0460">Magnesium</keyword>
<feature type="binding site" evidence="6">
    <location>
        <position position="85"/>
    </location>
    <ligand>
        <name>Mg(2+)</name>
        <dbReference type="ChEBI" id="CHEBI:18420"/>
        <note>ligand shared between all trimeric partners</note>
    </ligand>
</feature>
<dbReference type="PANTHER" id="PTHR34382:SF7">
    <property type="entry name" value="PTS SYSTEM N,N'-DIACETYLCHITOBIOSE-SPECIFIC EIIA COMPONENT"/>
    <property type="match status" value="1"/>
</dbReference>
<evidence type="ECO:0000256" key="6">
    <source>
        <dbReference type="PIRSR" id="PIRSR000699-2"/>
    </source>
</evidence>
<dbReference type="InterPro" id="IPR003188">
    <property type="entry name" value="PTS_IIA_lac/cel"/>
</dbReference>
<keyword evidence="1" id="KW-0813">Transport</keyword>
<evidence type="ECO:0000256" key="7">
    <source>
        <dbReference type="PROSITE-ProRule" id="PRU00418"/>
    </source>
</evidence>
<feature type="active site" description="Tele-phosphohistidine intermediate" evidence="5">
    <location>
        <position position="82"/>
    </location>
</feature>
<dbReference type="Gene3D" id="1.20.58.80">
    <property type="entry name" value="Phosphotransferase system, lactose/cellobiose-type IIA subunit"/>
    <property type="match status" value="1"/>
</dbReference>
<keyword evidence="6" id="KW-0479">Metal-binding</keyword>
<organism evidence="8 9">
    <name type="scientific">Mycoplasma marinum</name>
    <dbReference type="NCBI Taxonomy" id="1937190"/>
    <lineage>
        <taxon>Bacteria</taxon>
        <taxon>Bacillati</taxon>
        <taxon>Mycoplasmatota</taxon>
        <taxon>Mollicutes</taxon>
        <taxon>Mycoplasmataceae</taxon>
        <taxon>Mycoplasma</taxon>
    </lineage>
</organism>
<dbReference type="SUPFAM" id="SSF46973">
    <property type="entry name" value="Enzyme IIa from lactose specific PTS, IIa-lac"/>
    <property type="match status" value="1"/>
</dbReference>
<dbReference type="GO" id="GO:0009401">
    <property type="term" value="P:phosphoenolpyruvate-dependent sugar phosphotransferase system"/>
    <property type="evidence" value="ECO:0007669"/>
    <property type="project" value="UniProtKB-KW"/>
</dbReference>
<keyword evidence="4" id="KW-0598">Phosphotransferase system</keyword>
<dbReference type="AlphaFoldDB" id="A0A4R0XMM1"/>
<dbReference type="Pfam" id="PF02255">
    <property type="entry name" value="PTS_IIA"/>
    <property type="match status" value="1"/>
</dbReference>
<evidence type="ECO:0000256" key="4">
    <source>
        <dbReference type="ARBA" id="ARBA00022683"/>
    </source>
</evidence>
<dbReference type="EMBL" id="PSZO01000024">
    <property type="protein sequence ID" value="TCG10712.1"/>
    <property type="molecule type" value="Genomic_DNA"/>
</dbReference>
<feature type="modified residue" description="Phosphohistidine; by HPr" evidence="7">
    <location>
        <position position="82"/>
    </location>
</feature>
<evidence type="ECO:0000256" key="5">
    <source>
        <dbReference type="PIRSR" id="PIRSR000699-1"/>
    </source>
</evidence>
<dbReference type="GO" id="GO:0016740">
    <property type="term" value="F:transferase activity"/>
    <property type="evidence" value="ECO:0007669"/>
    <property type="project" value="UniProtKB-KW"/>
</dbReference>
<dbReference type="PANTHER" id="PTHR34382">
    <property type="entry name" value="PTS SYSTEM N,N'-DIACETYLCHITOBIOSE-SPECIFIC EIIA COMPONENT"/>
    <property type="match status" value="1"/>
</dbReference>
<evidence type="ECO:0000313" key="9">
    <source>
        <dbReference type="Proteomes" id="UP000294192"/>
    </source>
</evidence>
<evidence type="ECO:0000256" key="3">
    <source>
        <dbReference type="ARBA" id="ARBA00022679"/>
    </source>
</evidence>
<dbReference type="Proteomes" id="UP000294192">
    <property type="component" value="Unassembled WGS sequence"/>
</dbReference>
<reference evidence="8 9" key="1">
    <citation type="submission" date="2018-02" db="EMBL/GenBank/DDBJ databases">
        <title>Mycoplasma marinum and Mycoplasma todarodis sp. nov., moderately halophilic and psychrotolerant mycoplasmas isolated from cephalopods.</title>
        <authorList>
            <person name="Viver T."/>
        </authorList>
    </citation>
    <scope>NUCLEOTIDE SEQUENCE [LARGE SCALE GENOMIC DNA]</scope>
    <source>
        <strain evidence="8 9">PE</strain>
    </source>
</reference>
<dbReference type="PROSITE" id="PS51095">
    <property type="entry name" value="PTS_EIIA_TYPE_3"/>
    <property type="match status" value="1"/>
</dbReference>
<dbReference type="OrthoDB" id="389577at2"/>
<keyword evidence="3" id="KW-0808">Transferase</keyword>
<proteinExistence type="predicted"/>
<evidence type="ECO:0000313" key="8">
    <source>
        <dbReference type="EMBL" id="TCG10712.1"/>
    </source>
</evidence>
<name>A0A4R0XMM1_9MOLU</name>
<gene>
    <name evidence="8" type="ORF">C4B24_04165</name>
</gene>
<evidence type="ECO:0000256" key="1">
    <source>
        <dbReference type="ARBA" id="ARBA00022448"/>
    </source>
</evidence>
<dbReference type="PIRSF" id="PIRSF000699">
    <property type="entry name" value="PTS_IILac_III"/>
    <property type="match status" value="1"/>
</dbReference>
<dbReference type="InterPro" id="IPR036542">
    <property type="entry name" value="PTS_IIA_lac/cel_sf"/>
</dbReference>
<dbReference type="RefSeq" id="WP_131599507.1">
    <property type="nucleotide sequence ID" value="NZ_CBDBYK010000019.1"/>
</dbReference>
<comment type="cofactor">
    <cofactor evidence="6">
        <name>Mg(2+)</name>
        <dbReference type="ChEBI" id="CHEBI:18420"/>
    </cofactor>
    <text evidence="6">Binds 1 Mg(2+) ion per trimer.</text>
</comment>
<protein>
    <submittedName>
        <fullName evidence="8">PTS lactose/cellobiose transporter subunit IIA</fullName>
    </submittedName>
</protein>
<dbReference type="GO" id="GO:0046872">
    <property type="term" value="F:metal ion binding"/>
    <property type="evidence" value="ECO:0007669"/>
    <property type="project" value="UniProtKB-KW"/>
</dbReference>
<comment type="caution">
    <text evidence="8">The sequence shown here is derived from an EMBL/GenBank/DDBJ whole genome shotgun (WGS) entry which is preliminary data.</text>
</comment>
<evidence type="ECO:0000256" key="2">
    <source>
        <dbReference type="ARBA" id="ARBA00022597"/>
    </source>
</evidence>
<sequence length="109" mass="12312">MSDKKSKIDFERVSFEIITKAGGAKSSAMEALYLAKDKDYEAAAKKMKESNDEIAQASHAHMDVIVEEAQGVNHEFKVLFLHAEDQLLTTQTLILLVGEMIEMYKKFDK</sequence>
<accession>A0A4R0XMM1</accession>
<keyword evidence="9" id="KW-1185">Reference proteome</keyword>